<sequence>MRITPEMKVFLYLLTQADAKQVVADGIWQERYHLEPRRLLAKLKRRHLLQALATDDYGLTAKGQAAIGDIEEWLWIHEYYLPGVIDFSLAKKQNARTALQGYPLLVSLIEAAKQRIADDDDYLAILLRHQLKLEFGTQHDQAALTTLMQLIDIELDTMPPDVATSACYQTSWAKLTEFEKQLLTRLLGRLDLTVDDFEMMFANWLQDQPSQGRFFTNFEKMTIVMYELGHAHERLDVLYQTAAARYRQTHPQTSPAESAPEAG</sequence>
<evidence type="ECO:0000313" key="2">
    <source>
        <dbReference type="Proteomes" id="UP001597252"/>
    </source>
</evidence>
<protein>
    <recommendedName>
        <fullName evidence="3">DUF1803 domain-containing protein</fullName>
    </recommendedName>
</protein>
<dbReference type="RefSeq" id="WP_125752763.1">
    <property type="nucleotide sequence ID" value="NZ_JBHTON010000014.1"/>
</dbReference>
<dbReference type="Proteomes" id="UP001597252">
    <property type="component" value="Unassembled WGS sequence"/>
</dbReference>
<reference evidence="2" key="1">
    <citation type="journal article" date="2019" name="Int. J. Syst. Evol. Microbiol.">
        <title>The Global Catalogue of Microorganisms (GCM) 10K type strain sequencing project: providing services to taxonomists for standard genome sequencing and annotation.</title>
        <authorList>
            <consortium name="The Broad Institute Genomics Platform"/>
            <consortium name="The Broad Institute Genome Sequencing Center for Infectious Disease"/>
            <person name="Wu L."/>
            <person name="Ma J."/>
        </authorList>
    </citation>
    <scope>NUCLEOTIDE SEQUENCE [LARGE SCALE GENOMIC DNA]</scope>
    <source>
        <strain evidence="2">CCM 8903</strain>
    </source>
</reference>
<organism evidence="1 2">
    <name type="scientific">Lacticaseibacillus baoqingensis</name>
    <dbReference type="NCBI Taxonomy" id="2486013"/>
    <lineage>
        <taxon>Bacteria</taxon>
        <taxon>Bacillati</taxon>
        <taxon>Bacillota</taxon>
        <taxon>Bacilli</taxon>
        <taxon>Lactobacillales</taxon>
        <taxon>Lactobacillaceae</taxon>
        <taxon>Lacticaseibacillus</taxon>
    </lineage>
</organism>
<keyword evidence="2" id="KW-1185">Reference proteome</keyword>
<evidence type="ECO:0008006" key="3">
    <source>
        <dbReference type="Google" id="ProtNLM"/>
    </source>
</evidence>
<evidence type="ECO:0000313" key="1">
    <source>
        <dbReference type="EMBL" id="MFD1484747.1"/>
    </source>
</evidence>
<name>A0ABW4E4A3_9LACO</name>
<comment type="caution">
    <text evidence="1">The sequence shown here is derived from an EMBL/GenBank/DDBJ whole genome shotgun (WGS) entry which is preliminary data.</text>
</comment>
<accession>A0ABW4E4A3</accession>
<gene>
    <name evidence="1" type="ORF">ACFQ5J_05840</name>
</gene>
<dbReference type="EMBL" id="JBHTON010000014">
    <property type="protein sequence ID" value="MFD1484747.1"/>
    <property type="molecule type" value="Genomic_DNA"/>
</dbReference>
<proteinExistence type="predicted"/>